<dbReference type="RefSeq" id="WP_186410770.1">
    <property type="nucleotide sequence ID" value="NZ_FLQY01000124.1"/>
</dbReference>
<dbReference type="EMBL" id="FLQY01000124">
    <property type="protein sequence ID" value="SBT07163.1"/>
    <property type="molecule type" value="Genomic_DNA"/>
</dbReference>
<accession>A0A1A8XT89</accession>
<evidence type="ECO:0000313" key="2">
    <source>
        <dbReference type="Proteomes" id="UP000199600"/>
    </source>
</evidence>
<organism evidence="1 2">
    <name type="scientific">Candidatus Propionivibrio aalborgensis</name>
    <dbReference type="NCBI Taxonomy" id="1860101"/>
    <lineage>
        <taxon>Bacteria</taxon>
        <taxon>Pseudomonadati</taxon>
        <taxon>Pseudomonadota</taxon>
        <taxon>Betaproteobacteria</taxon>
        <taxon>Rhodocyclales</taxon>
        <taxon>Rhodocyclaceae</taxon>
        <taxon>Propionivibrio</taxon>
    </lineage>
</organism>
<proteinExistence type="predicted"/>
<gene>
    <name evidence="1" type="ORF">PROAA_210041</name>
</gene>
<evidence type="ECO:0000313" key="1">
    <source>
        <dbReference type="EMBL" id="SBT07163.1"/>
    </source>
</evidence>
<keyword evidence="2" id="KW-1185">Reference proteome</keyword>
<dbReference type="AlphaFoldDB" id="A0A1A8XT89"/>
<sequence>MARHGECAKVESLKRKVPDLGAVTDPQSFAALMRKNGYATAITQQAVSKGAAFEVIVPAKELSLVFVTADLCSTFSAK</sequence>
<name>A0A1A8XT89_9RHOO</name>
<protein>
    <submittedName>
        <fullName evidence="1">Uncharacterized protein</fullName>
    </submittedName>
</protein>
<dbReference type="Proteomes" id="UP000199600">
    <property type="component" value="Unassembled WGS sequence"/>
</dbReference>
<reference evidence="1 2" key="1">
    <citation type="submission" date="2016-06" db="EMBL/GenBank/DDBJ databases">
        <authorList>
            <person name="Kjaerup R.B."/>
            <person name="Dalgaard T.S."/>
            <person name="Juul-Madsen H.R."/>
        </authorList>
    </citation>
    <scope>NUCLEOTIDE SEQUENCE [LARGE SCALE GENOMIC DNA]</scope>
    <source>
        <strain evidence="1">2</strain>
    </source>
</reference>